<name>A0ACC2P7D2_9HYME</name>
<evidence type="ECO:0000313" key="2">
    <source>
        <dbReference type="Proteomes" id="UP001239111"/>
    </source>
</evidence>
<keyword evidence="2" id="KW-1185">Reference proteome</keyword>
<comment type="caution">
    <text evidence="1">The sequence shown here is derived from an EMBL/GenBank/DDBJ whole genome shotgun (WGS) entry which is preliminary data.</text>
</comment>
<reference evidence="1" key="1">
    <citation type="submission" date="2023-04" db="EMBL/GenBank/DDBJ databases">
        <title>A chromosome-level genome assembly of the parasitoid wasp Eretmocerus hayati.</title>
        <authorList>
            <person name="Zhong Y."/>
            <person name="Liu S."/>
            <person name="Liu Y."/>
        </authorList>
    </citation>
    <scope>NUCLEOTIDE SEQUENCE</scope>
    <source>
        <strain evidence="1">ZJU_SS_LIU_2023</strain>
    </source>
</reference>
<organism evidence="1 2">
    <name type="scientific">Eretmocerus hayati</name>
    <dbReference type="NCBI Taxonomy" id="131215"/>
    <lineage>
        <taxon>Eukaryota</taxon>
        <taxon>Metazoa</taxon>
        <taxon>Ecdysozoa</taxon>
        <taxon>Arthropoda</taxon>
        <taxon>Hexapoda</taxon>
        <taxon>Insecta</taxon>
        <taxon>Pterygota</taxon>
        <taxon>Neoptera</taxon>
        <taxon>Endopterygota</taxon>
        <taxon>Hymenoptera</taxon>
        <taxon>Apocrita</taxon>
        <taxon>Proctotrupomorpha</taxon>
        <taxon>Chalcidoidea</taxon>
        <taxon>Aphelinidae</taxon>
        <taxon>Aphelininae</taxon>
        <taxon>Eretmocerus</taxon>
    </lineage>
</organism>
<dbReference type="Proteomes" id="UP001239111">
    <property type="component" value="Chromosome 2"/>
</dbReference>
<protein>
    <submittedName>
        <fullName evidence="1">Uncharacterized protein</fullName>
    </submittedName>
</protein>
<sequence length="254" mass="28162">MFNDTVLQISVSLIADIMATYNVVQVSVPRAQKLLWENSLIIVPSGYVKPGTDGCMTVAYPSRPFHEDLISLVDDFVVKHPEATPPGEWKRRNYLDAQGLLNRFTKKEETPVSCIKRKPSNNPKGKSGAKKKSTPKTHTAEKAKMSVDPANARAVNVSEAMKNFLYGGIATFEEPEYTSTPETSSVMEENENRLVETVTQPSTNQDGMSTPQELLPPVVLASNVPNHLLTMQDLVDKMSEFSTTIRITQYKLSS</sequence>
<evidence type="ECO:0000313" key="1">
    <source>
        <dbReference type="EMBL" id="KAJ8679199.1"/>
    </source>
</evidence>
<gene>
    <name evidence="1" type="ORF">QAD02_014986</name>
</gene>
<dbReference type="EMBL" id="CM056742">
    <property type="protein sequence ID" value="KAJ8679199.1"/>
    <property type="molecule type" value="Genomic_DNA"/>
</dbReference>
<proteinExistence type="predicted"/>
<accession>A0ACC2P7D2</accession>